<comment type="caution">
    <text evidence="2">The sequence shown here is derived from an EMBL/GenBank/DDBJ whole genome shotgun (WGS) entry which is preliminary data.</text>
</comment>
<dbReference type="Proteomes" id="UP000326396">
    <property type="component" value="Linkage Group LG14"/>
</dbReference>
<keyword evidence="3" id="KW-1185">Reference proteome</keyword>
<proteinExistence type="predicted"/>
<keyword evidence="1" id="KW-0812">Transmembrane</keyword>
<evidence type="ECO:0000313" key="2">
    <source>
        <dbReference type="EMBL" id="KAD5960468.1"/>
    </source>
</evidence>
<dbReference type="EMBL" id="SZYD01000006">
    <property type="protein sequence ID" value="KAD5960468.1"/>
    <property type="molecule type" value="Genomic_DNA"/>
</dbReference>
<reference evidence="2 3" key="1">
    <citation type="submission" date="2019-05" db="EMBL/GenBank/DDBJ databases">
        <title>Mikania micrantha, genome provides insights into the molecular mechanism of rapid growth.</title>
        <authorList>
            <person name="Liu B."/>
        </authorList>
    </citation>
    <scope>NUCLEOTIDE SEQUENCE [LARGE SCALE GENOMIC DNA]</scope>
    <source>
        <strain evidence="2">NLD-2019</strain>
        <tissue evidence="2">Leaf</tissue>
    </source>
</reference>
<organism evidence="2 3">
    <name type="scientific">Mikania micrantha</name>
    <name type="common">bitter vine</name>
    <dbReference type="NCBI Taxonomy" id="192012"/>
    <lineage>
        <taxon>Eukaryota</taxon>
        <taxon>Viridiplantae</taxon>
        <taxon>Streptophyta</taxon>
        <taxon>Embryophyta</taxon>
        <taxon>Tracheophyta</taxon>
        <taxon>Spermatophyta</taxon>
        <taxon>Magnoliopsida</taxon>
        <taxon>eudicotyledons</taxon>
        <taxon>Gunneridae</taxon>
        <taxon>Pentapetalae</taxon>
        <taxon>asterids</taxon>
        <taxon>campanulids</taxon>
        <taxon>Asterales</taxon>
        <taxon>Asteraceae</taxon>
        <taxon>Asteroideae</taxon>
        <taxon>Heliantheae alliance</taxon>
        <taxon>Eupatorieae</taxon>
        <taxon>Mikania</taxon>
    </lineage>
</organism>
<evidence type="ECO:0000313" key="3">
    <source>
        <dbReference type="Proteomes" id="UP000326396"/>
    </source>
</evidence>
<evidence type="ECO:0000256" key="1">
    <source>
        <dbReference type="SAM" id="Phobius"/>
    </source>
</evidence>
<feature type="transmembrane region" description="Helical" evidence="1">
    <location>
        <begin position="105"/>
        <end position="124"/>
    </location>
</feature>
<accession>A0A5N6P5W6</accession>
<protein>
    <submittedName>
        <fullName evidence="2">Uncharacterized protein</fullName>
    </submittedName>
</protein>
<keyword evidence="1" id="KW-0472">Membrane</keyword>
<keyword evidence="1" id="KW-1133">Transmembrane helix</keyword>
<gene>
    <name evidence="2" type="ORF">E3N88_11940</name>
</gene>
<sequence>MPRIPKNNRVLPRTSWSRSVCDREFLRTIEWNNVKISSFEANIGVVFRLLGAEIVSLEQTGLFLSFLVHFHGAKGAYMGKEGLDIDDGAEVVANFGCVDIFLKTLFIATTRCLLPFVSSCIWVFEDVPFRFLVASVWVFLNAVLITFECVVKP</sequence>
<name>A0A5N6P5W6_9ASTR</name>
<feature type="transmembrane region" description="Helical" evidence="1">
    <location>
        <begin position="130"/>
        <end position="151"/>
    </location>
</feature>
<dbReference type="AlphaFoldDB" id="A0A5N6P5W6"/>